<dbReference type="PROSITE" id="PS51125">
    <property type="entry name" value="NHL"/>
    <property type="match status" value="1"/>
</dbReference>
<feature type="repeat" description="NHL" evidence="7">
    <location>
        <begin position="102"/>
        <end position="134"/>
    </location>
</feature>
<dbReference type="InterPro" id="IPR006977">
    <property type="entry name" value="Yip1_dom"/>
</dbReference>
<keyword evidence="2 8" id="KW-0812">Transmembrane</keyword>
<feature type="chain" id="PRO_5046699862" evidence="9">
    <location>
        <begin position="27"/>
        <end position="670"/>
    </location>
</feature>
<keyword evidence="4 8" id="KW-1133">Transmembrane helix</keyword>
<evidence type="ECO:0000256" key="3">
    <source>
        <dbReference type="ARBA" id="ARBA00022737"/>
    </source>
</evidence>
<dbReference type="PROSITE" id="PS50005">
    <property type="entry name" value="TPR"/>
    <property type="match status" value="1"/>
</dbReference>
<evidence type="ECO:0000256" key="4">
    <source>
        <dbReference type="ARBA" id="ARBA00022989"/>
    </source>
</evidence>
<feature type="transmembrane region" description="Helical" evidence="8">
    <location>
        <begin position="432"/>
        <end position="450"/>
    </location>
</feature>
<accession>A0ABS4J3C8</accession>
<evidence type="ECO:0000259" key="10">
    <source>
        <dbReference type="Pfam" id="PF04893"/>
    </source>
</evidence>
<feature type="repeat" description="TPR" evidence="6">
    <location>
        <begin position="385"/>
        <end position="418"/>
    </location>
</feature>
<evidence type="ECO:0000256" key="6">
    <source>
        <dbReference type="PROSITE-ProRule" id="PRU00339"/>
    </source>
</evidence>
<evidence type="ECO:0000256" key="1">
    <source>
        <dbReference type="ARBA" id="ARBA00004141"/>
    </source>
</evidence>
<feature type="transmembrane region" description="Helical" evidence="8">
    <location>
        <begin position="496"/>
        <end position="517"/>
    </location>
</feature>
<comment type="caution">
    <text evidence="11">The sequence shown here is derived from an EMBL/GenBank/DDBJ whole genome shotgun (WGS) entry which is preliminary data.</text>
</comment>
<dbReference type="PANTHER" id="PTHR24104">
    <property type="entry name" value="E3 UBIQUITIN-PROTEIN LIGASE NHLRC1-RELATED"/>
    <property type="match status" value="1"/>
</dbReference>
<keyword evidence="5 8" id="KW-0472">Membrane</keyword>
<keyword evidence="11" id="KW-0238">DNA-binding</keyword>
<protein>
    <submittedName>
        <fullName evidence="11">DNA-binding beta-propeller fold protein YncE</fullName>
    </submittedName>
</protein>
<dbReference type="InterPro" id="IPR011042">
    <property type="entry name" value="6-blade_b-propeller_TolB-like"/>
</dbReference>
<evidence type="ECO:0000313" key="11">
    <source>
        <dbReference type="EMBL" id="MBP1993611.1"/>
    </source>
</evidence>
<evidence type="ECO:0000256" key="5">
    <source>
        <dbReference type="ARBA" id="ARBA00023136"/>
    </source>
</evidence>
<feature type="transmembrane region" description="Helical" evidence="8">
    <location>
        <begin position="537"/>
        <end position="555"/>
    </location>
</feature>
<dbReference type="Proteomes" id="UP001519287">
    <property type="component" value="Unassembled WGS sequence"/>
</dbReference>
<evidence type="ECO:0000256" key="9">
    <source>
        <dbReference type="SAM" id="SignalP"/>
    </source>
</evidence>
<keyword evidence="9" id="KW-0732">Signal</keyword>
<dbReference type="SUPFAM" id="SSF81901">
    <property type="entry name" value="HCP-like"/>
    <property type="match status" value="1"/>
</dbReference>
<comment type="subcellular location">
    <subcellularLocation>
        <location evidence="1">Membrane</location>
        <topology evidence="1">Multi-pass membrane protein</topology>
    </subcellularLocation>
</comment>
<keyword evidence="6" id="KW-0802">TPR repeat</keyword>
<dbReference type="Gene3D" id="2.120.10.30">
    <property type="entry name" value="TolB, C-terminal domain"/>
    <property type="match status" value="2"/>
</dbReference>
<proteinExistence type="predicted"/>
<dbReference type="GO" id="GO:0003677">
    <property type="term" value="F:DNA binding"/>
    <property type="evidence" value="ECO:0007669"/>
    <property type="project" value="UniProtKB-KW"/>
</dbReference>
<dbReference type="InterPro" id="IPR001258">
    <property type="entry name" value="NHL_repeat"/>
</dbReference>
<dbReference type="SUPFAM" id="SSF101898">
    <property type="entry name" value="NHL repeat"/>
    <property type="match status" value="1"/>
</dbReference>
<gene>
    <name evidence="11" type="ORF">J2Z66_005237</name>
</gene>
<feature type="domain" description="Yip1" evidence="10">
    <location>
        <begin position="480"/>
        <end position="648"/>
    </location>
</feature>
<dbReference type="Pfam" id="PF01436">
    <property type="entry name" value="NHL"/>
    <property type="match status" value="1"/>
</dbReference>
<dbReference type="CDD" id="cd05819">
    <property type="entry name" value="NHL"/>
    <property type="match status" value="1"/>
</dbReference>
<evidence type="ECO:0000256" key="8">
    <source>
        <dbReference type="SAM" id="Phobius"/>
    </source>
</evidence>
<feature type="transmembrane region" description="Helical" evidence="8">
    <location>
        <begin position="598"/>
        <end position="622"/>
    </location>
</feature>
<keyword evidence="3" id="KW-0677">Repeat</keyword>
<keyword evidence="12" id="KW-1185">Reference proteome</keyword>
<evidence type="ECO:0000313" key="12">
    <source>
        <dbReference type="Proteomes" id="UP001519287"/>
    </source>
</evidence>
<feature type="signal peptide" evidence="9">
    <location>
        <begin position="1"/>
        <end position="26"/>
    </location>
</feature>
<reference evidence="11 12" key="1">
    <citation type="submission" date="2021-03" db="EMBL/GenBank/DDBJ databases">
        <title>Genomic Encyclopedia of Type Strains, Phase IV (KMG-IV): sequencing the most valuable type-strain genomes for metagenomic binning, comparative biology and taxonomic classification.</title>
        <authorList>
            <person name="Goeker M."/>
        </authorList>
    </citation>
    <scope>NUCLEOTIDE SEQUENCE [LARGE SCALE GENOMIC DNA]</scope>
    <source>
        <strain evidence="11 12">DSM 26048</strain>
    </source>
</reference>
<feature type="transmembrane region" description="Helical" evidence="8">
    <location>
        <begin position="634"/>
        <end position="659"/>
    </location>
</feature>
<evidence type="ECO:0000256" key="2">
    <source>
        <dbReference type="ARBA" id="ARBA00022692"/>
    </source>
</evidence>
<dbReference type="PANTHER" id="PTHR24104:SF25">
    <property type="entry name" value="PROTEIN LIN-41"/>
    <property type="match status" value="1"/>
</dbReference>
<dbReference type="InterPro" id="IPR050952">
    <property type="entry name" value="TRIM-NHL_E3_ligases"/>
</dbReference>
<dbReference type="EMBL" id="JAGGLB010000020">
    <property type="protein sequence ID" value="MBP1993611.1"/>
    <property type="molecule type" value="Genomic_DNA"/>
</dbReference>
<name>A0ABS4J3C8_9BACL</name>
<evidence type="ECO:0000256" key="7">
    <source>
        <dbReference type="PROSITE-ProRule" id="PRU00504"/>
    </source>
</evidence>
<dbReference type="InterPro" id="IPR019734">
    <property type="entry name" value="TPR_rpt"/>
</dbReference>
<dbReference type="Pfam" id="PF04893">
    <property type="entry name" value="Yip1"/>
    <property type="match status" value="1"/>
</dbReference>
<organism evidence="11 12">
    <name type="scientific">Paenibacillus eucommiae</name>
    <dbReference type="NCBI Taxonomy" id="1355755"/>
    <lineage>
        <taxon>Bacteria</taxon>
        <taxon>Bacillati</taxon>
        <taxon>Bacillota</taxon>
        <taxon>Bacilli</taxon>
        <taxon>Bacillales</taxon>
        <taxon>Paenibacillaceae</taxon>
        <taxon>Paenibacillus</taxon>
    </lineage>
</organism>
<sequence>MTRTTVRIACCLLCLLLTLPSGFAHAWVTYKTNYYDDNANRIRIQPVYVPAGILPQRFVEPVDLFVAENDHVFVVDKGSSTVIEFSGDNKPVRSFGDQEGEGSLSEPEGVFVDQEGTVYVADTGNERIAVFNEAGSFVRAYGKPESPALTSDFYFVPTKLAVDSRGVMYIACKGAELGLVRMSPDGEFRGFFGVNKANASYLGWVKKLILTKEQLAKEVANKPRPVANVTLDPSDFIVTVSPGLNTTGNIRKLNAGGIDMMPAELLINTGSVADAAVDRNDFVYGVDQENSKISIYNPQGDIVFDFAGKQMSAQWDGLLVFPTAIGVNSRFEVLVSDGGTGIVQLYKRSEFGNAALTVSYLYDQGRYEESRPYFAQIAVQNEMFDLTYHGLGKLALQDGDYENALELFKEAKNTKDYSVAFWNVRIDRIEAYFVPVFFTLLILFVLYRLLRSRLAARLQTVSWPEGLRLYGSEMKAFFLILFKPYDGYYRLKDRKVGLLVIVTILLLAALARVVTVYGSGFLYNPVELRSINIWYQLWLPFLPWITWVIASYLVCSIKGGEGRFREVVQASTFGLAPYILFAIVIVPLTNVTVLEESILVQAATQLMLLMTVIHFFVMSQVIHNFDFLETAKNLLISIFTALLIWFFAAIIGALTFNLYEFFYELYREVR</sequence>
<feature type="transmembrane region" description="Helical" evidence="8">
    <location>
        <begin position="567"/>
        <end position="586"/>
    </location>
</feature>
<dbReference type="RefSeq" id="WP_209975499.1">
    <property type="nucleotide sequence ID" value="NZ_JAGGLB010000020.1"/>
</dbReference>